<comment type="caution">
    <text evidence="2">The sequence shown here is derived from an EMBL/GenBank/DDBJ whole genome shotgun (WGS) entry which is preliminary data.</text>
</comment>
<dbReference type="Gene3D" id="3.40.50.980">
    <property type="match status" value="2"/>
</dbReference>
<dbReference type="SUPFAM" id="SSF56801">
    <property type="entry name" value="Acetyl-CoA synthetase-like"/>
    <property type="match status" value="1"/>
</dbReference>
<feature type="non-terminal residue" evidence="2">
    <location>
        <position position="1"/>
    </location>
</feature>
<feature type="non-terminal residue" evidence="2">
    <location>
        <position position="263"/>
    </location>
</feature>
<reference evidence="3" key="1">
    <citation type="journal article" date="2019" name="Int. J. Syst. Evol. Microbiol.">
        <title>The Global Catalogue of Microorganisms (GCM) 10K type strain sequencing project: providing services to taxonomists for standard genome sequencing and annotation.</title>
        <authorList>
            <consortium name="The Broad Institute Genomics Platform"/>
            <consortium name="The Broad Institute Genome Sequencing Center for Infectious Disease"/>
            <person name="Wu L."/>
            <person name="Ma J."/>
        </authorList>
    </citation>
    <scope>NUCLEOTIDE SEQUENCE [LARGE SCALE GENOMIC DNA]</scope>
    <source>
        <strain evidence="3">CGMCC 4.7330</strain>
    </source>
</reference>
<gene>
    <name evidence="2" type="ORF">ACFO0B_28520</name>
</gene>
<accession>A0ABV8E0L9</accession>
<evidence type="ECO:0000313" key="2">
    <source>
        <dbReference type="EMBL" id="MFC3965952.1"/>
    </source>
</evidence>
<dbReference type="Proteomes" id="UP001595696">
    <property type="component" value="Unassembled WGS sequence"/>
</dbReference>
<dbReference type="RefSeq" id="WP_378616288.1">
    <property type="nucleotide sequence ID" value="NZ_JBHSAX010000029.1"/>
</dbReference>
<dbReference type="Pfam" id="PF00501">
    <property type="entry name" value="AMP-binding"/>
    <property type="match status" value="1"/>
</dbReference>
<sequence>TLVALLDEQIARTPERTALRFEGTSLSYAEFGAKVNQLARYLVDQGVGPESLVALGMRRSLELVIGMHAVLRAGGAYVPIDPDHPADRTAYILDSADPVSVLTLSTDGLELPEGVVRVELDTLDVSTYPAGPLTDDDRWAPLVPGNTAYVIYTSGSTGRPKGVAVTHHAIVNQQLWMLDEYRFTEHDVYLQKTATTFDVSLWGYFLPLMSGGELVVAAPDGHRDPLYVAETIARHRVTVTDFVPSMLTVFVAHATAEQVATLR</sequence>
<keyword evidence="3" id="KW-1185">Reference proteome</keyword>
<name>A0ABV8E0L9_9NOCA</name>
<organism evidence="2 3">
    <name type="scientific">Nocardia jiangsuensis</name>
    <dbReference type="NCBI Taxonomy" id="1691563"/>
    <lineage>
        <taxon>Bacteria</taxon>
        <taxon>Bacillati</taxon>
        <taxon>Actinomycetota</taxon>
        <taxon>Actinomycetes</taxon>
        <taxon>Mycobacteriales</taxon>
        <taxon>Nocardiaceae</taxon>
        <taxon>Nocardia</taxon>
    </lineage>
</organism>
<dbReference type="PROSITE" id="PS00455">
    <property type="entry name" value="AMP_BINDING"/>
    <property type="match status" value="1"/>
</dbReference>
<evidence type="ECO:0000259" key="1">
    <source>
        <dbReference type="Pfam" id="PF00501"/>
    </source>
</evidence>
<dbReference type="PANTHER" id="PTHR45527:SF1">
    <property type="entry name" value="FATTY ACID SYNTHASE"/>
    <property type="match status" value="1"/>
</dbReference>
<proteinExistence type="predicted"/>
<dbReference type="EMBL" id="JBHSAX010000029">
    <property type="protein sequence ID" value="MFC3965952.1"/>
    <property type="molecule type" value="Genomic_DNA"/>
</dbReference>
<feature type="domain" description="AMP-dependent synthetase/ligase" evidence="1">
    <location>
        <begin position="6"/>
        <end position="257"/>
    </location>
</feature>
<dbReference type="PANTHER" id="PTHR45527">
    <property type="entry name" value="NONRIBOSOMAL PEPTIDE SYNTHETASE"/>
    <property type="match status" value="1"/>
</dbReference>
<protein>
    <submittedName>
        <fullName evidence="2">AMP-binding protein</fullName>
    </submittedName>
</protein>
<dbReference type="InterPro" id="IPR000873">
    <property type="entry name" value="AMP-dep_synth/lig_dom"/>
</dbReference>
<dbReference type="InterPro" id="IPR020459">
    <property type="entry name" value="AMP-binding"/>
</dbReference>
<evidence type="ECO:0000313" key="3">
    <source>
        <dbReference type="Proteomes" id="UP001595696"/>
    </source>
</evidence>
<dbReference type="InterPro" id="IPR020845">
    <property type="entry name" value="AMP-binding_CS"/>
</dbReference>
<dbReference type="PRINTS" id="PR00154">
    <property type="entry name" value="AMPBINDING"/>
</dbReference>